<dbReference type="EMBL" id="CAJNJA010035441">
    <property type="protein sequence ID" value="CAE7707066.1"/>
    <property type="molecule type" value="Genomic_DNA"/>
</dbReference>
<name>A0A812WZH0_9DINO</name>
<reference evidence="2" key="1">
    <citation type="submission" date="2021-02" db="EMBL/GenBank/DDBJ databases">
        <authorList>
            <person name="Dougan E. K."/>
            <person name="Rhodes N."/>
            <person name="Thang M."/>
            <person name="Chan C."/>
        </authorList>
    </citation>
    <scope>NUCLEOTIDE SEQUENCE</scope>
</reference>
<dbReference type="Proteomes" id="UP000601435">
    <property type="component" value="Unassembled WGS sequence"/>
</dbReference>
<dbReference type="AlphaFoldDB" id="A0A812WZH0"/>
<gene>
    <name evidence="2" type="ORF">SNEC2469_LOCUS20381</name>
</gene>
<feature type="region of interest" description="Disordered" evidence="1">
    <location>
        <begin position="109"/>
        <end position="157"/>
    </location>
</feature>
<feature type="region of interest" description="Disordered" evidence="1">
    <location>
        <begin position="459"/>
        <end position="480"/>
    </location>
</feature>
<evidence type="ECO:0000313" key="2">
    <source>
        <dbReference type="EMBL" id="CAE7707066.1"/>
    </source>
</evidence>
<feature type="compositionally biased region" description="Basic and acidic residues" evidence="1">
    <location>
        <begin position="250"/>
        <end position="282"/>
    </location>
</feature>
<protein>
    <recommendedName>
        <fullName evidence="4">CS domain-containing protein</fullName>
    </recommendedName>
</protein>
<organism evidence="2 3">
    <name type="scientific">Symbiodinium necroappetens</name>
    <dbReference type="NCBI Taxonomy" id="1628268"/>
    <lineage>
        <taxon>Eukaryota</taxon>
        <taxon>Sar</taxon>
        <taxon>Alveolata</taxon>
        <taxon>Dinophyceae</taxon>
        <taxon>Suessiales</taxon>
        <taxon>Symbiodiniaceae</taxon>
        <taxon>Symbiodinium</taxon>
    </lineage>
</organism>
<feature type="compositionally biased region" description="Basic and acidic residues" evidence="1">
    <location>
        <begin position="169"/>
        <end position="197"/>
    </location>
</feature>
<feature type="region of interest" description="Disordered" evidence="1">
    <location>
        <begin position="570"/>
        <end position="612"/>
    </location>
</feature>
<evidence type="ECO:0008006" key="4">
    <source>
        <dbReference type="Google" id="ProtNLM"/>
    </source>
</evidence>
<evidence type="ECO:0000256" key="1">
    <source>
        <dbReference type="SAM" id="MobiDB-lite"/>
    </source>
</evidence>
<feature type="compositionally biased region" description="Low complexity" evidence="1">
    <location>
        <begin position="201"/>
        <end position="212"/>
    </location>
</feature>
<accession>A0A812WZH0</accession>
<sequence length="845" mass="92278">MAPATPVQEPPLNVREKAGRIVVVFSVPNVRANSVQVESRGPSEDEPAGSVHVFFSSLSPSRSFEKHLILPHGIEEKIIKDVQSKSLTVQLVKLDTAIEWGQAWLKPKSKAKRRTLPDADKENKGGPSPLPTPVLDPKVSNEEVLEGPETAPQAETEVETAVAAMHDDEVRQAEDTENSKGKEEGEQGERGTSKGDELPESGASPVAGGAAATERDPNRHSGPNEAGGKARARRGKKAKSKAGAELDAPEPLRREEDVNKAQATDRREDPKGKKQELAEPKRSCSSPLETKPAKEFKGDKLADLGQLFGNTLEWLKKQQTGLLKDYPIQPPSDPELQQLVSNGTALLKDDLKKATVFLRLAGRKGYLPAYLLLARNAQESKQDGPLIENLCAVLSTPNAKKQLPEGLLNGCAMQLAAVLKDQKNRKEVEVHAEQLDAIAKDWPIVNIVKLQTASEMPSIGSRTKATAKAQQSQRSQRQSDFEQIKAMARPRVPVTPAPPQATQVDVSRGEWREEADAWRFSAQVSELASLSGSQLQVDPSYIRLMDSNQVHRPVFFGSESRQPNLRELARCMSRSRSRSRASKDSRDTSSEPVPVCLASPDVGSEEASRHLDMEPDPAENAILQIFLGLCWCPASDPDATVRLASCLYNFKFEVVVVPSKRPEALAAATSFIEIASKEFSWEPELEESAAFPSEAGDEKSLQDALQALLPRGSGFVCATLPYADRCVVGEQSCLILLSNRQEVWSWLSIFAAWFLGKEPLDLNDEEEAIWLAIELNRHSLSISFQLPAVLVSGEGFAEIAGTDFVARNLGRGEDAGQAVIVFHDVEVVGPKKPSQGESMLLHELD</sequence>
<evidence type="ECO:0000313" key="3">
    <source>
        <dbReference type="Proteomes" id="UP000601435"/>
    </source>
</evidence>
<feature type="compositionally biased region" description="Basic and acidic residues" evidence="1">
    <location>
        <begin position="115"/>
        <end position="124"/>
    </location>
</feature>
<feature type="compositionally biased region" description="Low complexity" evidence="1">
    <location>
        <begin position="462"/>
        <end position="476"/>
    </location>
</feature>
<proteinExistence type="predicted"/>
<keyword evidence="3" id="KW-1185">Reference proteome</keyword>
<dbReference type="OrthoDB" id="439150at2759"/>
<feature type="region of interest" description="Disordered" evidence="1">
    <location>
        <begin position="169"/>
        <end position="297"/>
    </location>
</feature>
<feature type="compositionally biased region" description="Basic residues" evidence="1">
    <location>
        <begin position="230"/>
        <end position="240"/>
    </location>
</feature>
<comment type="caution">
    <text evidence="2">The sequence shown here is derived from an EMBL/GenBank/DDBJ whole genome shotgun (WGS) entry which is preliminary data.</text>
</comment>
<feature type="compositionally biased region" description="Low complexity" evidence="1">
    <location>
        <begin position="148"/>
        <end position="157"/>
    </location>
</feature>